<dbReference type="PROSITE" id="PS50943">
    <property type="entry name" value="HTH_CROC1"/>
    <property type="match status" value="1"/>
</dbReference>
<reference evidence="2 3" key="1">
    <citation type="submission" date="2020-03" db="EMBL/GenBank/DDBJ databases">
        <title>WGS of actinomycetes isolated from Thailand.</title>
        <authorList>
            <person name="Thawai C."/>
        </authorList>
    </citation>
    <scope>NUCLEOTIDE SEQUENCE [LARGE SCALE GENOMIC DNA]</scope>
    <source>
        <strain evidence="2 3">PLAI 1-29</strain>
    </source>
</reference>
<dbReference type="Pfam" id="PF13560">
    <property type="entry name" value="HTH_31"/>
    <property type="match status" value="1"/>
</dbReference>
<dbReference type="Proteomes" id="UP000695264">
    <property type="component" value="Unassembled WGS sequence"/>
</dbReference>
<protein>
    <submittedName>
        <fullName evidence="2">Helix-turn-helix domain-containing protein</fullName>
    </submittedName>
</protein>
<feature type="domain" description="HTH cro/C1-type" evidence="1">
    <location>
        <begin position="73"/>
        <end position="127"/>
    </location>
</feature>
<gene>
    <name evidence="2" type="ORF">HCK00_10845</name>
</gene>
<dbReference type="EMBL" id="JAATEN010000006">
    <property type="protein sequence ID" value="NJQ01014.1"/>
    <property type="molecule type" value="Genomic_DNA"/>
</dbReference>
<dbReference type="Pfam" id="PF19054">
    <property type="entry name" value="DUF5753"/>
    <property type="match status" value="1"/>
</dbReference>
<accession>A0ABX1C0A1</accession>
<organism evidence="2 3">
    <name type="scientific">Streptomyces zingiberis</name>
    <dbReference type="NCBI Taxonomy" id="2053010"/>
    <lineage>
        <taxon>Bacteria</taxon>
        <taxon>Bacillati</taxon>
        <taxon>Actinomycetota</taxon>
        <taxon>Actinomycetes</taxon>
        <taxon>Kitasatosporales</taxon>
        <taxon>Streptomycetaceae</taxon>
        <taxon>Streptomyces</taxon>
    </lineage>
</organism>
<comment type="caution">
    <text evidence="2">The sequence shown here is derived from an EMBL/GenBank/DDBJ whole genome shotgun (WGS) entry which is preliminary data.</text>
</comment>
<dbReference type="InterPro" id="IPR010982">
    <property type="entry name" value="Lambda_DNA-bd_dom_sf"/>
</dbReference>
<dbReference type="SMART" id="SM00530">
    <property type="entry name" value="HTH_XRE"/>
    <property type="match status" value="1"/>
</dbReference>
<dbReference type="SUPFAM" id="SSF47413">
    <property type="entry name" value="lambda repressor-like DNA-binding domains"/>
    <property type="match status" value="1"/>
</dbReference>
<evidence type="ECO:0000313" key="2">
    <source>
        <dbReference type="EMBL" id="NJQ01014.1"/>
    </source>
</evidence>
<proteinExistence type="predicted"/>
<sequence length="358" mass="39577">MAATSGRECGRCVTGATPNVETVGLGIQRSPRKSERRWTAPEPVHKTVPRHRGGRVALRLNPTYRQRRFGEEVRRLRERAGLSSTDAAGLLGIKQPHLSNIEAGKTGLTEERLHLLADRAGVKDSPLVEALIGMGRSTGKGWWTDYRKVLGASHLDLAELEAGASGLHNYELLLVPGLLQTEAYARAVHESGYVPSEPRGRAHAVEFRINRQSVLTGGRGPEYHAIIHEAALRVLYGGEAVMRDQLLRLIEMSRLPNVTIQVFPLEAEGRVALSSHAFLWARSAVPELDTVLTDQLGGSRFIDIQEMTAEYRDSFEQLRKLALPPIDADAVPEGRREKDSLGLVQHLLYPLLQKRGRA</sequence>
<dbReference type="Gene3D" id="1.10.260.40">
    <property type="entry name" value="lambda repressor-like DNA-binding domains"/>
    <property type="match status" value="1"/>
</dbReference>
<keyword evidence="3" id="KW-1185">Reference proteome</keyword>
<dbReference type="InterPro" id="IPR043917">
    <property type="entry name" value="DUF5753"/>
</dbReference>
<evidence type="ECO:0000313" key="3">
    <source>
        <dbReference type="Proteomes" id="UP000695264"/>
    </source>
</evidence>
<evidence type="ECO:0000259" key="1">
    <source>
        <dbReference type="PROSITE" id="PS50943"/>
    </source>
</evidence>
<name>A0ABX1C0A1_9ACTN</name>
<dbReference type="CDD" id="cd00093">
    <property type="entry name" value="HTH_XRE"/>
    <property type="match status" value="1"/>
</dbReference>
<dbReference type="InterPro" id="IPR001387">
    <property type="entry name" value="Cro/C1-type_HTH"/>
</dbReference>